<feature type="region of interest" description="Disordered" evidence="1">
    <location>
        <begin position="125"/>
        <end position="145"/>
    </location>
</feature>
<evidence type="ECO:0000313" key="4">
    <source>
        <dbReference type="RefSeq" id="XP_039137947.1"/>
    </source>
</evidence>
<feature type="compositionally biased region" description="Gly residues" evidence="1">
    <location>
        <begin position="8"/>
        <end position="18"/>
    </location>
</feature>
<feature type="region of interest" description="Disordered" evidence="1">
    <location>
        <begin position="72"/>
        <end position="108"/>
    </location>
</feature>
<dbReference type="RefSeq" id="XP_039137947.1">
    <property type="nucleotide sequence ID" value="XM_039282013.1"/>
</dbReference>
<feature type="compositionally biased region" description="Acidic residues" evidence="1">
    <location>
        <begin position="131"/>
        <end position="145"/>
    </location>
</feature>
<dbReference type="InterPro" id="IPR014840">
    <property type="entry name" value="HRD"/>
</dbReference>
<protein>
    <submittedName>
        <fullName evidence="4">Ubinuclein-1-like isoform X1</fullName>
    </submittedName>
</protein>
<feature type="region of interest" description="Disordered" evidence="1">
    <location>
        <begin position="1"/>
        <end position="45"/>
    </location>
</feature>
<keyword evidence="3" id="KW-1185">Reference proteome</keyword>
<dbReference type="GO" id="GO:0005634">
    <property type="term" value="C:nucleus"/>
    <property type="evidence" value="ECO:0007669"/>
    <property type="project" value="TreeGrafter"/>
</dbReference>
<sequence length="772" mass="86018">MDSEAGAAGSGGGGGGGPVRFPTEAAEGLTVPSSSEAQKERAETGERLRFRVELKSGETTIVSWKRLLKEVGKGGQSPSVQQPLPVSQDQVGSGGAVPSIEGEGIDAPTSNRFNAVIEKIERLYMGKQSSDEEELDGIPDDDAYDTEDSFIDDADLDEYFQVDKATTKHNGYFVNKGKLEQIEPNLSPDVAPKKRRRKDSIMRHNGKDGELISKDPVNMSDMRIKATARSIPLEGKKSSSTRKVLTPFGEHYLDEGHLKNKLKTSTSACKKKLADLTTNSENPSHIKAVHFDVSSLIPGTKNFNKQKLIPSKDITYKSKGTREYFDGMYSAPRTKVASSQVGSHSKKFLDCENNIDASARVRHKERDGLGEFSLLNPPVSTYPMPVVHPSSTQIKEGFTVRSKGTTLERAIRDLEKIVALCRPPDLDVQEMDVSTQGVKRRLPQEVKQKLAKVARLSASQGKISEDDLIDRLMGILGHLVQRKTLKRNMKEMVELGLSAKQQNADKFQEIKKEVNEMIQARVSALKPKVTEQQGGSTNDFQEAYINDGKRAQKGRHSMDRALEDKISDLYDLYVEGMDEDKGRQSRKLYVEIAELWPNGYMDNLGIKEAIYRSKERKRAMYNRQKARCEERIKRKNLASAMRVDESNLNAQVRSVQERPAIDSSTPVNVLLDKQITGQPMSDSSNHCGSKHYEKIRGDSSLGTEDAINNAKKKRRPDSERGDVYSHPVMLPQQDSNEKHRRHKHSDDDASLNKLPKSKFPSPVPPSSNDKQS</sequence>
<dbReference type="Proteomes" id="UP001515500">
    <property type="component" value="Chromosome 14"/>
</dbReference>
<accession>A0AB40CDI0</accession>
<dbReference type="GeneID" id="120275442"/>
<name>A0AB40CDI0_DIOCR</name>
<dbReference type="Pfam" id="PF08729">
    <property type="entry name" value="HUN"/>
    <property type="match status" value="1"/>
</dbReference>
<feature type="domain" description="Hpc2-related" evidence="2">
    <location>
        <begin position="132"/>
        <end position="180"/>
    </location>
</feature>
<dbReference type="PANTHER" id="PTHR21669:SF28">
    <property type="entry name" value="YEMANUCLEIN"/>
    <property type="match status" value="1"/>
</dbReference>
<feature type="compositionally biased region" description="Basic and acidic residues" evidence="1">
    <location>
        <begin position="199"/>
        <end position="213"/>
    </location>
</feature>
<gene>
    <name evidence="4" type="primary">LOC120275442</name>
</gene>
<reference evidence="4" key="1">
    <citation type="submission" date="2025-08" db="UniProtKB">
        <authorList>
            <consortium name="RefSeq"/>
        </authorList>
    </citation>
    <scope>IDENTIFICATION</scope>
</reference>
<proteinExistence type="predicted"/>
<dbReference type="PANTHER" id="PTHR21669">
    <property type="entry name" value="CAPZ-INTERACTING PROTEIN AND RELATED PROTEINS"/>
    <property type="match status" value="1"/>
</dbReference>
<evidence type="ECO:0000259" key="2">
    <source>
        <dbReference type="Pfam" id="PF08729"/>
    </source>
</evidence>
<organism evidence="3 4">
    <name type="scientific">Dioscorea cayennensis subsp. rotundata</name>
    <name type="common">White Guinea yam</name>
    <name type="synonym">Dioscorea rotundata</name>
    <dbReference type="NCBI Taxonomy" id="55577"/>
    <lineage>
        <taxon>Eukaryota</taxon>
        <taxon>Viridiplantae</taxon>
        <taxon>Streptophyta</taxon>
        <taxon>Embryophyta</taxon>
        <taxon>Tracheophyta</taxon>
        <taxon>Spermatophyta</taxon>
        <taxon>Magnoliopsida</taxon>
        <taxon>Liliopsida</taxon>
        <taxon>Dioscoreales</taxon>
        <taxon>Dioscoreaceae</taxon>
        <taxon>Dioscorea</taxon>
    </lineage>
</organism>
<feature type="compositionally biased region" description="Polar residues" evidence="1">
    <location>
        <begin position="677"/>
        <end position="687"/>
    </location>
</feature>
<feature type="compositionally biased region" description="Polar residues" evidence="1">
    <location>
        <begin position="76"/>
        <end position="91"/>
    </location>
</feature>
<dbReference type="AlphaFoldDB" id="A0AB40CDI0"/>
<feature type="region of interest" description="Disordered" evidence="1">
    <location>
        <begin position="184"/>
        <end position="214"/>
    </location>
</feature>
<dbReference type="GO" id="GO:0006325">
    <property type="term" value="P:chromatin organization"/>
    <property type="evidence" value="ECO:0007669"/>
    <property type="project" value="TreeGrafter"/>
</dbReference>
<evidence type="ECO:0000256" key="1">
    <source>
        <dbReference type="SAM" id="MobiDB-lite"/>
    </source>
</evidence>
<feature type="region of interest" description="Disordered" evidence="1">
    <location>
        <begin position="677"/>
        <end position="772"/>
    </location>
</feature>
<evidence type="ECO:0000313" key="3">
    <source>
        <dbReference type="Proteomes" id="UP001515500"/>
    </source>
</evidence>